<dbReference type="STRING" id="63057.A0A2P5D0Y7"/>
<reference evidence="3" key="1">
    <citation type="submission" date="2016-06" db="EMBL/GenBank/DDBJ databases">
        <title>Parallel loss of symbiosis genes in relatives of nitrogen-fixing non-legume Parasponia.</title>
        <authorList>
            <person name="Van Velzen R."/>
            <person name="Holmer R."/>
            <person name="Bu F."/>
            <person name="Rutten L."/>
            <person name="Van Zeijl A."/>
            <person name="Liu W."/>
            <person name="Santuari L."/>
            <person name="Cao Q."/>
            <person name="Sharma T."/>
            <person name="Shen D."/>
            <person name="Roswanjaya Y."/>
            <person name="Wardhani T."/>
            <person name="Kalhor M.S."/>
            <person name="Jansen J."/>
            <person name="Van den Hoogen J."/>
            <person name="Gungor B."/>
            <person name="Hartog M."/>
            <person name="Hontelez J."/>
            <person name="Verver J."/>
            <person name="Yang W.-C."/>
            <person name="Schijlen E."/>
            <person name="Repin R."/>
            <person name="Schilthuizen M."/>
            <person name="Schranz E."/>
            <person name="Heidstra R."/>
            <person name="Miyata K."/>
            <person name="Fedorova E."/>
            <person name="Kohlen W."/>
            <person name="Bisseling T."/>
            <person name="Smit S."/>
            <person name="Geurts R."/>
        </authorList>
    </citation>
    <scope>NUCLEOTIDE SEQUENCE [LARGE SCALE GENOMIC DNA]</scope>
    <source>
        <strain evidence="3">cv. RG33-2</strain>
    </source>
</reference>
<keyword evidence="3" id="KW-1185">Reference proteome</keyword>
<comment type="caution">
    <text evidence="2">The sequence shown here is derived from an EMBL/GenBank/DDBJ whole genome shotgun (WGS) entry which is preliminary data.</text>
</comment>
<protein>
    <submittedName>
        <fullName evidence="2">PAN/Apple domain containing protein</fullName>
    </submittedName>
</protein>
<feature type="domain" description="Apple" evidence="1">
    <location>
        <begin position="63"/>
        <end position="124"/>
    </location>
</feature>
<organism evidence="2 3">
    <name type="scientific">Trema orientale</name>
    <name type="common">Charcoal tree</name>
    <name type="synonym">Celtis orientalis</name>
    <dbReference type="NCBI Taxonomy" id="63057"/>
    <lineage>
        <taxon>Eukaryota</taxon>
        <taxon>Viridiplantae</taxon>
        <taxon>Streptophyta</taxon>
        <taxon>Embryophyta</taxon>
        <taxon>Tracheophyta</taxon>
        <taxon>Spermatophyta</taxon>
        <taxon>Magnoliopsida</taxon>
        <taxon>eudicotyledons</taxon>
        <taxon>Gunneridae</taxon>
        <taxon>Pentapetalae</taxon>
        <taxon>rosids</taxon>
        <taxon>fabids</taxon>
        <taxon>Rosales</taxon>
        <taxon>Cannabaceae</taxon>
        <taxon>Trema</taxon>
    </lineage>
</organism>
<dbReference type="InterPro" id="IPR003609">
    <property type="entry name" value="Pan_app"/>
</dbReference>
<dbReference type="CDD" id="cd01098">
    <property type="entry name" value="PAN_AP_plant"/>
    <property type="match status" value="1"/>
</dbReference>
<dbReference type="Pfam" id="PF08276">
    <property type="entry name" value="PAN_2"/>
    <property type="match status" value="1"/>
</dbReference>
<dbReference type="PROSITE" id="PS50948">
    <property type="entry name" value="PAN"/>
    <property type="match status" value="1"/>
</dbReference>
<dbReference type="OrthoDB" id="1936886at2759"/>
<dbReference type="EMBL" id="JXTC01000308">
    <property type="protein sequence ID" value="PON66927.1"/>
    <property type="molecule type" value="Genomic_DNA"/>
</dbReference>
<dbReference type="PANTHER" id="PTHR32444:SF247">
    <property type="entry name" value="OS01G0958200 PROTEIN"/>
    <property type="match status" value="1"/>
</dbReference>
<proteinExistence type="predicted"/>
<name>A0A2P5D0Y7_TREOI</name>
<dbReference type="PANTHER" id="PTHR32444">
    <property type="entry name" value="BULB-TYPE LECTIN DOMAIN-CONTAINING PROTEIN"/>
    <property type="match status" value="1"/>
</dbReference>
<dbReference type="InParanoid" id="A0A2P5D0Y7"/>
<accession>A0A2P5D0Y7</accession>
<evidence type="ECO:0000313" key="3">
    <source>
        <dbReference type="Proteomes" id="UP000237000"/>
    </source>
</evidence>
<evidence type="ECO:0000313" key="2">
    <source>
        <dbReference type="EMBL" id="PON66927.1"/>
    </source>
</evidence>
<evidence type="ECO:0000259" key="1">
    <source>
        <dbReference type="PROSITE" id="PS50948"/>
    </source>
</evidence>
<sequence length="124" mass="13947">MNGIFSGLNRDNSGKFMRFAGHIASAKNLPFCRCLMGFQPKSQSDWNSAEYSDGCFRTTKLQCGNRTSSDKFLEMRSVSFPEDRSMEAVCILECESTCLHNCSCIAYAHDNNSCSIWMTDLLNL</sequence>
<gene>
    <name evidence="2" type="ORF">TorRG33x02_266130</name>
</gene>
<dbReference type="Proteomes" id="UP000237000">
    <property type="component" value="Unassembled WGS sequence"/>
</dbReference>
<dbReference type="AlphaFoldDB" id="A0A2P5D0Y7"/>